<name>A0AAD8PTA8_9PEZI</name>
<comment type="caution">
    <text evidence="2">The sequence shown here is derived from an EMBL/GenBank/DDBJ whole genome shotgun (WGS) entry which is preliminary data.</text>
</comment>
<evidence type="ECO:0000313" key="2">
    <source>
        <dbReference type="EMBL" id="KAK1579704.1"/>
    </source>
</evidence>
<evidence type="ECO:0008006" key="4">
    <source>
        <dbReference type="Google" id="ProtNLM"/>
    </source>
</evidence>
<protein>
    <recommendedName>
        <fullName evidence="4">Secreted protein</fullName>
    </recommendedName>
</protein>
<feature type="chain" id="PRO_5042176879" description="Secreted protein" evidence="1">
    <location>
        <begin position="20"/>
        <end position="103"/>
    </location>
</feature>
<dbReference type="GeneID" id="85442822"/>
<reference evidence="2" key="1">
    <citation type="submission" date="2021-06" db="EMBL/GenBank/DDBJ databases">
        <title>Comparative genomics, transcriptomics and evolutionary studies reveal genomic signatures of adaptation to plant cell wall in hemibiotrophic fungi.</title>
        <authorList>
            <consortium name="DOE Joint Genome Institute"/>
            <person name="Baroncelli R."/>
            <person name="Diaz J.F."/>
            <person name="Benocci T."/>
            <person name="Peng M."/>
            <person name="Battaglia E."/>
            <person name="Haridas S."/>
            <person name="Andreopoulos W."/>
            <person name="Labutti K."/>
            <person name="Pangilinan J."/>
            <person name="Floch G.L."/>
            <person name="Makela M.R."/>
            <person name="Henrissat B."/>
            <person name="Grigoriev I.V."/>
            <person name="Crouch J.A."/>
            <person name="De Vries R.P."/>
            <person name="Sukno S.A."/>
            <person name="Thon M.R."/>
        </authorList>
    </citation>
    <scope>NUCLEOTIDE SEQUENCE</scope>
    <source>
        <strain evidence="2">CBS 125086</strain>
    </source>
</reference>
<dbReference type="RefSeq" id="XP_060410812.1">
    <property type="nucleotide sequence ID" value="XM_060558582.1"/>
</dbReference>
<proteinExistence type="predicted"/>
<dbReference type="AlphaFoldDB" id="A0AAD8PTA8"/>
<sequence>MLGCFALALVASHLWICACIDIMVECCPRVELYGTALFQGSPMAELSTSIIGRIGLTPQTPCGSVILSFGPVYATCEARLGQLSTWRTYCDSRRCGCSVPPIQ</sequence>
<dbReference type="EMBL" id="JAHLJV010000063">
    <property type="protein sequence ID" value="KAK1579704.1"/>
    <property type="molecule type" value="Genomic_DNA"/>
</dbReference>
<dbReference type="Proteomes" id="UP001230504">
    <property type="component" value="Unassembled WGS sequence"/>
</dbReference>
<organism evidence="2 3">
    <name type="scientific">Colletotrichum navitas</name>
    <dbReference type="NCBI Taxonomy" id="681940"/>
    <lineage>
        <taxon>Eukaryota</taxon>
        <taxon>Fungi</taxon>
        <taxon>Dikarya</taxon>
        <taxon>Ascomycota</taxon>
        <taxon>Pezizomycotina</taxon>
        <taxon>Sordariomycetes</taxon>
        <taxon>Hypocreomycetidae</taxon>
        <taxon>Glomerellales</taxon>
        <taxon>Glomerellaceae</taxon>
        <taxon>Colletotrichum</taxon>
        <taxon>Colletotrichum graminicola species complex</taxon>
    </lineage>
</organism>
<evidence type="ECO:0000313" key="3">
    <source>
        <dbReference type="Proteomes" id="UP001230504"/>
    </source>
</evidence>
<keyword evidence="3" id="KW-1185">Reference proteome</keyword>
<evidence type="ECO:0000256" key="1">
    <source>
        <dbReference type="SAM" id="SignalP"/>
    </source>
</evidence>
<accession>A0AAD8PTA8</accession>
<gene>
    <name evidence="2" type="ORF">LY79DRAFT_563646</name>
</gene>
<keyword evidence="1" id="KW-0732">Signal</keyword>
<feature type="signal peptide" evidence="1">
    <location>
        <begin position="1"/>
        <end position="19"/>
    </location>
</feature>